<dbReference type="PROSITE" id="PS51103">
    <property type="entry name" value="PTS_EIIC_TYPE_1"/>
    <property type="match status" value="1"/>
</dbReference>
<evidence type="ECO:0000256" key="5">
    <source>
        <dbReference type="ARBA" id="ARBA00022683"/>
    </source>
</evidence>
<accession>A0A7H0YCA8</accession>
<evidence type="ECO:0000256" key="2">
    <source>
        <dbReference type="ARBA" id="ARBA00022448"/>
    </source>
</evidence>
<dbReference type="Pfam" id="PF02378">
    <property type="entry name" value="PTS_EIIC"/>
    <property type="match status" value="1"/>
</dbReference>
<feature type="transmembrane region" description="Helical" evidence="10">
    <location>
        <begin position="79"/>
        <end position="99"/>
    </location>
</feature>
<dbReference type="PANTHER" id="PTHR30175">
    <property type="entry name" value="PHOSPHOTRANSFERASE SYSTEM TRANSPORT PROTEIN"/>
    <property type="match status" value="1"/>
</dbReference>
<feature type="domain" description="PTS EIIC type-1" evidence="11">
    <location>
        <begin position="41"/>
        <end position="395"/>
    </location>
</feature>
<dbReference type="AlphaFoldDB" id="A0A7H0YCA8"/>
<keyword evidence="8 10" id="KW-0472">Membrane</keyword>
<dbReference type="EMBL" id="CP061172">
    <property type="protein sequence ID" value="QNR68716.1"/>
    <property type="molecule type" value="Genomic_DNA"/>
</dbReference>
<dbReference type="GO" id="GO:0090589">
    <property type="term" value="F:protein-phosphocysteine-trehalose phosphotransferase system transporter activity"/>
    <property type="evidence" value="ECO:0007669"/>
    <property type="project" value="TreeGrafter"/>
</dbReference>
<comment type="subcellular location">
    <subcellularLocation>
        <location evidence="1">Cell membrane</location>
        <topology evidence="1">Multi-pass membrane protein</topology>
    </subcellularLocation>
</comment>
<proteinExistence type="predicted"/>
<keyword evidence="4" id="KW-0762">Sugar transport</keyword>
<feature type="transmembrane region" description="Helical" evidence="10">
    <location>
        <begin position="256"/>
        <end position="277"/>
    </location>
</feature>
<sequence>MNRDLLSKEMISQVRGQDTQELISGSYRAAKGRNPISRLLDYVSGVFTPILPAMIGAGMIKVIILVLMSFGLLLSDPQVYTILMAISDGIFYFLPIFVAASAARRLRSNVFVAAAIAASVFHPQLTSLIQSGEEVRFAGLPVIDPQAASSIVLTLVVVWIASYVEKWLDRYIPYSLKLVVVPTLTLMITIPLMVFAFGPLWSYLGQHVSDGLGWLFDNAEVFTGLLLGGTMSLLIIAGMQYIMLPIMLSSLTTLGYDHLFPVVVAAAFAQAGATFGVCVKSKNAKVKTLAASTGLLAMLGIIEPAMYGVNIRFKKPLIAVMIGGAVGGACMCLFETELTSIGVSAGLLSLPLFSDTTLVYGIVGMLISFVTAGVITYFMGFVDEKDEHSQGVSTSGMNASPNSVVEKSSNS</sequence>
<keyword evidence="6 10" id="KW-0812">Transmembrane</keyword>
<evidence type="ECO:0000256" key="4">
    <source>
        <dbReference type="ARBA" id="ARBA00022597"/>
    </source>
</evidence>
<dbReference type="InterPro" id="IPR003352">
    <property type="entry name" value="PTS_EIIC"/>
</dbReference>
<evidence type="ECO:0000313" key="13">
    <source>
        <dbReference type="Proteomes" id="UP000516384"/>
    </source>
</evidence>
<keyword evidence="5" id="KW-0598">Phosphotransferase system</keyword>
<feature type="transmembrane region" description="Helical" evidence="10">
    <location>
        <begin position="289"/>
        <end position="309"/>
    </location>
</feature>
<evidence type="ECO:0000256" key="6">
    <source>
        <dbReference type="ARBA" id="ARBA00022692"/>
    </source>
</evidence>
<organism evidence="12 13">
    <name type="scientific">Paenibacillus peoriae</name>
    <dbReference type="NCBI Taxonomy" id="59893"/>
    <lineage>
        <taxon>Bacteria</taxon>
        <taxon>Bacillati</taxon>
        <taxon>Bacillota</taxon>
        <taxon>Bacilli</taxon>
        <taxon>Bacillales</taxon>
        <taxon>Paenibacillaceae</taxon>
        <taxon>Paenibacillus</taxon>
    </lineage>
</organism>
<dbReference type="GO" id="GO:0015771">
    <property type="term" value="P:trehalose transport"/>
    <property type="evidence" value="ECO:0007669"/>
    <property type="project" value="TreeGrafter"/>
</dbReference>
<evidence type="ECO:0000256" key="3">
    <source>
        <dbReference type="ARBA" id="ARBA00022475"/>
    </source>
</evidence>
<dbReference type="InterPro" id="IPR050558">
    <property type="entry name" value="PTS_Sugar-Specific_Components"/>
</dbReference>
<gene>
    <name evidence="12" type="ORF">IAQ67_06660</name>
</gene>
<reference evidence="12 13" key="1">
    <citation type="submission" date="2020-09" db="EMBL/GenBank/DDBJ databases">
        <title>Characterization of Paenibacillus peoriae strain ZF390 with broad-spectrum antimicrobial activity as a potential biocontrol agent.</title>
        <authorList>
            <person name="Li L."/>
            <person name="Zhao Y."/>
            <person name="Li B."/>
            <person name="Xie X."/>
        </authorList>
    </citation>
    <scope>NUCLEOTIDE SEQUENCE [LARGE SCALE GENOMIC DNA]</scope>
    <source>
        <strain evidence="12 13">ZF390</strain>
    </source>
</reference>
<feature type="region of interest" description="Disordered" evidence="9">
    <location>
        <begin position="389"/>
        <end position="411"/>
    </location>
</feature>
<evidence type="ECO:0000256" key="7">
    <source>
        <dbReference type="ARBA" id="ARBA00022989"/>
    </source>
</evidence>
<protein>
    <submittedName>
        <fullName evidence="12">PTS transporter subunit EIIC</fullName>
    </submittedName>
</protein>
<evidence type="ECO:0000259" key="11">
    <source>
        <dbReference type="PROSITE" id="PS51103"/>
    </source>
</evidence>
<evidence type="ECO:0000256" key="1">
    <source>
        <dbReference type="ARBA" id="ARBA00004651"/>
    </source>
</evidence>
<keyword evidence="2" id="KW-0813">Transport</keyword>
<feature type="transmembrane region" description="Helical" evidence="10">
    <location>
        <begin position="176"/>
        <end position="201"/>
    </location>
</feature>
<feature type="transmembrane region" description="Helical" evidence="10">
    <location>
        <begin position="358"/>
        <end position="379"/>
    </location>
</feature>
<feature type="transmembrane region" description="Helical" evidence="10">
    <location>
        <begin position="316"/>
        <end position="338"/>
    </location>
</feature>
<dbReference type="GO" id="GO:0009401">
    <property type="term" value="P:phosphoenolpyruvate-dependent sugar phosphotransferase system"/>
    <property type="evidence" value="ECO:0007669"/>
    <property type="project" value="UniProtKB-KW"/>
</dbReference>
<feature type="transmembrane region" description="Helical" evidence="10">
    <location>
        <begin position="46"/>
        <end position="73"/>
    </location>
</feature>
<feature type="transmembrane region" description="Helical" evidence="10">
    <location>
        <begin position="221"/>
        <end position="244"/>
    </location>
</feature>
<name>A0A7H0YCA8_9BACL</name>
<feature type="transmembrane region" description="Helical" evidence="10">
    <location>
        <begin position="106"/>
        <end position="125"/>
    </location>
</feature>
<evidence type="ECO:0000313" key="12">
    <source>
        <dbReference type="EMBL" id="QNR68716.1"/>
    </source>
</evidence>
<feature type="transmembrane region" description="Helical" evidence="10">
    <location>
        <begin position="145"/>
        <end position="164"/>
    </location>
</feature>
<dbReference type="GO" id="GO:0005886">
    <property type="term" value="C:plasma membrane"/>
    <property type="evidence" value="ECO:0007669"/>
    <property type="project" value="UniProtKB-SubCell"/>
</dbReference>
<evidence type="ECO:0000256" key="10">
    <source>
        <dbReference type="SAM" id="Phobius"/>
    </source>
</evidence>
<keyword evidence="3" id="KW-1003">Cell membrane</keyword>
<evidence type="ECO:0000256" key="8">
    <source>
        <dbReference type="ARBA" id="ARBA00023136"/>
    </source>
</evidence>
<evidence type="ECO:0000256" key="9">
    <source>
        <dbReference type="SAM" id="MobiDB-lite"/>
    </source>
</evidence>
<keyword evidence="7 10" id="KW-1133">Transmembrane helix</keyword>
<dbReference type="PANTHER" id="PTHR30175:SF1">
    <property type="entry name" value="PTS SYSTEM ARBUTIN-, CELLOBIOSE-, AND SALICIN-SPECIFIC EIIBC COMPONENT-RELATED"/>
    <property type="match status" value="1"/>
</dbReference>
<dbReference type="InterPro" id="IPR013013">
    <property type="entry name" value="PTS_EIIC_1"/>
</dbReference>
<dbReference type="GO" id="GO:0008982">
    <property type="term" value="F:protein-N(PI)-phosphohistidine-sugar phosphotransferase activity"/>
    <property type="evidence" value="ECO:0007669"/>
    <property type="project" value="InterPro"/>
</dbReference>
<dbReference type="RefSeq" id="WP_190298858.1">
    <property type="nucleotide sequence ID" value="NZ_CP061172.1"/>
</dbReference>
<dbReference type="Proteomes" id="UP000516384">
    <property type="component" value="Chromosome"/>
</dbReference>
<feature type="compositionally biased region" description="Polar residues" evidence="9">
    <location>
        <begin position="390"/>
        <end position="411"/>
    </location>
</feature>